<dbReference type="OrthoDB" id="2688261at2759"/>
<evidence type="ECO:0000313" key="2">
    <source>
        <dbReference type="EMBL" id="KIJ61044.1"/>
    </source>
</evidence>
<protein>
    <submittedName>
        <fullName evidence="2">Uncharacterized protein</fullName>
    </submittedName>
</protein>
<name>A0A0C9V608_9AGAM</name>
<keyword evidence="3" id="KW-1185">Reference proteome</keyword>
<accession>A0A0C9V608</accession>
<evidence type="ECO:0000256" key="1">
    <source>
        <dbReference type="SAM" id="MobiDB-lite"/>
    </source>
</evidence>
<reference evidence="2 3" key="1">
    <citation type="submission" date="2014-04" db="EMBL/GenBank/DDBJ databases">
        <title>Evolutionary Origins and Diversification of the Mycorrhizal Mutualists.</title>
        <authorList>
            <consortium name="DOE Joint Genome Institute"/>
            <consortium name="Mycorrhizal Genomics Consortium"/>
            <person name="Kohler A."/>
            <person name="Kuo A."/>
            <person name="Nagy L.G."/>
            <person name="Floudas D."/>
            <person name="Copeland A."/>
            <person name="Barry K.W."/>
            <person name="Cichocki N."/>
            <person name="Veneault-Fourrey C."/>
            <person name="LaButti K."/>
            <person name="Lindquist E.A."/>
            <person name="Lipzen A."/>
            <person name="Lundell T."/>
            <person name="Morin E."/>
            <person name="Murat C."/>
            <person name="Riley R."/>
            <person name="Ohm R."/>
            <person name="Sun H."/>
            <person name="Tunlid A."/>
            <person name="Henrissat B."/>
            <person name="Grigoriev I.V."/>
            <person name="Hibbett D.S."/>
            <person name="Martin F."/>
        </authorList>
    </citation>
    <scope>NUCLEOTIDE SEQUENCE [LARGE SCALE GENOMIC DNA]</scope>
    <source>
        <strain evidence="2 3">MD-312</strain>
    </source>
</reference>
<gene>
    <name evidence="2" type="ORF">HYDPIDRAFT_169927</name>
</gene>
<dbReference type="Proteomes" id="UP000053820">
    <property type="component" value="Unassembled WGS sequence"/>
</dbReference>
<feature type="region of interest" description="Disordered" evidence="1">
    <location>
        <begin position="198"/>
        <end position="229"/>
    </location>
</feature>
<evidence type="ECO:0000313" key="3">
    <source>
        <dbReference type="Proteomes" id="UP000053820"/>
    </source>
</evidence>
<dbReference type="AlphaFoldDB" id="A0A0C9V608"/>
<organism evidence="2 3">
    <name type="scientific">Hydnomerulius pinastri MD-312</name>
    <dbReference type="NCBI Taxonomy" id="994086"/>
    <lineage>
        <taxon>Eukaryota</taxon>
        <taxon>Fungi</taxon>
        <taxon>Dikarya</taxon>
        <taxon>Basidiomycota</taxon>
        <taxon>Agaricomycotina</taxon>
        <taxon>Agaricomycetes</taxon>
        <taxon>Agaricomycetidae</taxon>
        <taxon>Boletales</taxon>
        <taxon>Boletales incertae sedis</taxon>
        <taxon>Leucogyrophana</taxon>
    </lineage>
</organism>
<sequence length="283" mass="30333">MTATRTTRRSTLGQTLMTEEIVSMDQYKVKDRTSGAAFLATSLLSLVGEPFTLEHLAATLFHITQIDKVPRQAKEAIQAVAFLLEGEVTSHTATAVISHISESVTKEVTQHVVGAISLQMAKILQASESLNSNIKGFEQLQAAVTACPEIDGLGASVERAEEAADAVLSSLEDVKNTIALLTPSLDATQNRINEVLAQRPGNTSSSEPPTQRPSYSNAVKSYTTTGGLPTPATVALARAAIRERQLLLDPQQGHSLHLPDQPTVEIAENGVTHQLQKSRLSHV</sequence>
<proteinExistence type="predicted"/>
<dbReference type="HOGENOM" id="CLU_085922_0_0_1"/>
<dbReference type="EMBL" id="KN839866">
    <property type="protein sequence ID" value="KIJ61044.1"/>
    <property type="molecule type" value="Genomic_DNA"/>
</dbReference>
<feature type="compositionally biased region" description="Polar residues" evidence="1">
    <location>
        <begin position="200"/>
        <end position="227"/>
    </location>
</feature>